<reference evidence="5 7" key="1">
    <citation type="submission" date="2015-02" db="EMBL/GenBank/DDBJ databases">
        <title>Single-cell genomics of uncultivated deep-branching MTB reveals a conserved set of magnetosome genes.</title>
        <authorList>
            <person name="Kolinko S."/>
            <person name="Richter M."/>
            <person name="Glockner F.O."/>
            <person name="Brachmann A."/>
            <person name="Schuler D."/>
        </authorList>
    </citation>
    <scope>NUCLEOTIDE SEQUENCE [LARGE SCALE GENOMIC DNA]</scope>
    <source>
        <strain evidence="5">TM-1</strain>
    </source>
</reference>
<keyword evidence="2" id="KW-0547">Nucleotide-binding</keyword>
<dbReference type="GO" id="GO:0016887">
    <property type="term" value="F:ATP hydrolysis activity"/>
    <property type="evidence" value="ECO:0007669"/>
    <property type="project" value="InterPro"/>
</dbReference>
<dbReference type="EMBL" id="LACI01001218">
    <property type="protein sequence ID" value="KJU84960.1"/>
    <property type="molecule type" value="Genomic_DNA"/>
</dbReference>
<evidence type="ECO:0000256" key="1">
    <source>
        <dbReference type="ARBA" id="ARBA00022448"/>
    </source>
</evidence>
<feature type="domain" description="ABC transporter" evidence="4">
    <location>
        <begin position="18"/>
        <end position="120"/>
    </location>
</feature>
<gene>
    <name evidence="5" type="ORF">MBAV_002846</name>
    <name evidence="6" type="ORF">MBAV_002849</name>
</gene>
<evidence type="ECO:0000313" key="7">
    <source>
        <dbReference type="Proteomes" id="UP000033423"/>
    </source>
</evidence>
<keyword evidence="1" id="KW-0813">Transport</keyword>
<sequence length="156" mass="17807">MLNFQQVSRNYGEVRAVDAVTFELRTGEVFGLVGPNGSGKSTLLKLMLGIIKPSAGQLLINGQTLSEKGWLDFRKTIGFMPERISFYDNLTGGETLRLFARVKGGSVDNITDILDKLHRVSLYLCKQRPWNPQRHQQYTHNYLSHCTSKHFRFFNL</sequence>
<dbReference type="InterPro" id="IPR027417">
    <property type="entry name" value="P-loop_NTPase"/>
</dbReference>
<evidence type="ECO:0000256" key="2">
    <source>
        <dbReference type="ARBA" id="ARBA00022741"/>
    </source>
</evidence>
<dbReference type="InterPro" id="IPR003439">
    <property type="entry name" value="ABC_transporter-like_ATP-bd"/>
</dbReference>
<dbReference type="Gene3D" id="3.40.50.300">
    <property type="entry name" value="P-loop containing nucleotide triphosphate hydrolases"/>
    <property type="match status" value="1"/>
</dbReference>
<keyword evidence="7" id="KW-1185">Reference proteome</keyword>
<organism evidence="5 7">
    <name type="scientific">Candidatus Magnetobacterium bavaricum</name>
    <dbReference type="NCBI Taxonomy" id="29290"/>
    <lineage>
        <taxon>Bacteria</taxon>
        <taxon>Pseudomonadati</taxon>
        <taxon>Nitrospirota</taxon>
        <taxon>Thermodesulfovibrionia</taxon>
        <taxon>Thermodesulfovibrionales</taxon>
        <taxon>Candidatus Magnetobacteriaceae</taxon>
        <taxon>Candidatus Magnetobacterium</taxon>
    </lineage>
</organism>
<dbReference type="GO" id="GO:0005524">
    <property type="term" value="F:ATP binding"/>
    <property type="evidence" value="ECO:0007669"/>
    <property type="project" value="UniProtKB-KW"/>
</dbReference>
<comment type="caution">
    <text evidence="5">The sequence shown here is derived from an EMBL/GenBank/DDBJ whole genome shotgun (WGS) entry which is preliminary data.</text>
</comment>
<protein>
    <submittedName>
        <fullName evidence="5">Copper ABC transporter ATP-binding protein</fullName>
    </submittedName>
</protein>
<evidence type="ECO:0000259" key="4">
    <source>
        <dbReference type="Pfam" id="PF00005"/>
    </source>
</evidence>
<keyword evidence="3 5" id="KW-0067">ATP-binding</keyword>
<dbReference type="EMBL" id="LACI01001218">
    <property type="protein sequence ID" value="KJU84957.1"/>
    <property type="molecule type" value="Genomic_DNA"/>
</dbReference>
<dbReference type="Pfam" id="PF00005">
    <property type="entry name" value="ABC_tran"/>
    <property type="match status" value="1"/>
</dbReference>
<dbReference type="InterPro" id="IPR051782">
    <property type="entry name" value="ABC_Transporter_VariousFunc"/>
</dbReference>
<dbReference type="SUPFAM" id="SSF52540">
    <property type="entry name" value="P-loop containing nucleoside triphosphate hydrolases"/>
    <property type="match status" value="1"/>
</dbReference>
<evidence type="ECO:0000313" key="5">
    <source>
        <dbReference type="EMBL" id="KJU84957.1"/>
    </source>
</evidence>
<dbReference type="PANTHER" id="PTHR42939:SF1">
    <property type="entry name" value="ABC TRANSPORTER ATP-BINDING PROTEIN ALBC-RELATED"/>
    <property type="match status" value="1"/>
</dbReference>
<evidence type="ECO:0000313" key="6">
    <source>
        <dbReference type="EMBL" id="KJU84960.1"/>
    </source>
</evidence>
<accession>A0A0F3GSZ7</accession>
<proteinExistence type="predicted"/>
<dbReference type="PANTHER" id="PTHR42939">
    <property type="entry name" value="ABC TRANSPORTER ATP-BINDING PROTEIN ALBC-RELATED"/>
    <property type="match status" value="1"/>
</dbReference>
<evidence type="ECO:0000256" key="3">
    <source>
        <dbReference type="ARBA" id="ARBA00022840"/>
    </source>
</evidence>
<name>A0A0F3GSZ7_9BACT</name>
<dbReference type="AlphaFoldDB" id="A0A0F3GSZ7"/>
<dbReference type="Proteomes" id="UP000033423">
    <property type="component" value="Unassembled WGS sequence"/>
</dbReference>